<dbReference type="InterPro" id="IPR003524">
    <property type="entry name" value="PNAcMuramoyl-5peptid_Trfase"/>
</dbReference>
<feature type="transmembrane region" description="Helical" evidence="7">
    <location>
        <begin position="250"/>
        <end position="275"/>
    </location>
</feature>
<protein>
    <recommendedName>
        <fullName evidence="7 8">Phospho-N-acetylmuramoyl-pentapeptide-transferase</fullName>
        <ecNumber evidence="7 8">2.7.8.13</ecNumber>
    </recommendedName>
    <alternativeName>
        <fullName evidence="7">UDP-MurNAc-pentapeptide phosphotransferase</fullName>
    </alternativeName>
</protein>
<feature type="binding site" evidence="9">
    <location>
        <position position="228"/>
    </location>
    <ligand>
        <name>Mg(2+)</name>
        <dbReference type="ChEBI" id="CHEBI:18420"/>
    </ligand>
</feature>
<keyword evidence="7" id="KW-0132">Cell division</keyword>
<dbReference type="GO" id="GO:0009252">
    <property type="term" value="P:peptidoglycan biosynthetic process"/>
    <property type="evidence" value="ECO:0007669"/>
    <property type="project" value="UniProtKB-UniRule"/>
</dbReference>
<gene>
    <name evidence="7" type="primary">mraY</name>
    <name evidence="10" type="ORF">BCB69_02750</name>
</gene>
<organism evidence="10 11">
    <name type="scientific">Dialister pneumosintes</name>
    <dbReference type="NCBI Taxonomy" id="39950"/>
    <lineage>
        <taxon>Bacteria</taxon>
        <taxon>Bacillati</taxon>
        <taxon>Bacillota</taxon>
        <taxon>Negativicutes</taxon>
        <taxon>Veillonellales</taxon>
        <taxon>Veillonellaceae</taxon>
        <taxon>Dialister</taxon>
    </lineage>
</organism>
<keyword evidence="7" id="KW-0133">Cell shape</keyword>
<dbReference type="InterPro" id="IPR018480">
    <property type="entry name" value="PNAcMuramoyl-5peptid_Trfase_CS"/>
</dbReference>
<feature type="transmembrane region" description="Helical" evidence="7">
    <location>
        <begin position="49"/>
        <end position="69"/>
    </location>
</feature>
<evidence type="ECO:0000313" key="10">
    <source>
        <dbReference type="EMBL" id="AOH38986.1"/>
    </source>
</evidence>
<evidence type="ECO:0000313" key="11">
    <source>
        <dbReference type="Proteomes" id="UP000094757"/>
    </source>
</evidence>
<feature type="transmembrane region" description="Helical" evidence="7">
    <location>
        <begin position="150"/>
        <end position="169"/>
    </location>
</feature>
<comment type="catalytic activity">
    <reaction evidence="7">
        <text>UDP-N-acetyl-alpha-D-muramoyl-L-alanyl-gamma-D-glutamyl-meso-2,6-diaminopimeloyl-D-alanyl-D-alanine + di-trans,octa-cis-undecaprenyl phosphate = di-trans,octa-cis-undecaprenyl diphospho-N-acetyl-alpha-D-muramoyl-L-alanyl-D-glutamyl-meso-2,6-diaminopimeloyl-D-alanyl-D-alanine + UMP</text>
        <dbReference type="Rhea" id="RHEA:28386"/>
        <dbReference type="ChEBI" id="CHEBI:57865"/>
        <dbReference type="ChEBI" id="CHEBI:60392"/>
        <dbReference type="ChEBI" id="CHEBI:61386"/>
        <dbReference type="ChEBI" id="CHEBI:61387"/>
        <dbReference type="EC" id="2.7.8.13"/>
    </reaction>
</comment>
<evidence type="ECO:0000256" key="9">
    <source>
        <dbReference type="PIRSR" id="PIRSR600715-1"/>
    </source>
</evidence>
<dbReference type="GO" id="GO:0008963">
    <property type="term" value="F:phospho-N-acetylmuramoyl-pentapeptide-transferase activity"/>
    <property type="evidence" value="ECO:0007669"/>
    <property type="project" value="UniProtKB-UniRule"/>
</dbReference>
<keyword evidence="7 9" id="KW-0479">Metal-binding</keyword>
<keyword evidence="7" id="KW-1003">Cell membrane</keyword>
<feature type="transmembrane region" description="Helical" evidence="7">
    <location>
        <begin position="224"/>
        <end position="244"/>
    </location>
</feature>
<evidence type="ECO:0000256" key="3">
    <source>
        <dbReference type="ARBA" id="ARBA00022679"/>
    </source>
</evidence>
<dbReference type="GO" id="GO:0071555">
    <property type="term" value="P:cell wall organization"/>
    <property type="evidence" value="ECO:0007669"/>
    <property type="project" value="UniProtKB-KW"/>
</dbReference>
<keyword evidence="7" id="KW-0131">Cell cycle</keyword>
<comment type="subcellular location">
    <subcellularLocation>
        <location evidence="7">Cell membrane</location>
        <topology evidence="7">Multi-pass membrane protein</topology>
    </subcellularLocation>
    <subcellularLocation>
        <location evidence="1">Membrane</location>
        <topology evidence="1">Multi-pass membrane protein</topology>
    </subcellularLocation>
</comment>
<dbReference type="UniPathway" id="UPA00219"/>
<comment type="similarity">
    <text evidence="2 7">Belongs to the glycosyltransferase 4 family. MraY subfamily.</text>
</comment>
<dbReference type="GO" id="GO:0005886">
    <property type="term" value="C:plasma membrane"/>
    <property type="evidence" value="ECO:0007669"/>
    <property type="project" value="UniProtKB-SubCell"/>
</dbReference>
<feature type="transmembrane region" description="Helical" evidence="7">
    <location>
        <begin position="75"/>
        <end position="93"/>
    </location>
</feature>
<dbReference type="RefSeq" id="WP_022514102.1">
    <property type="nucleotide sequence ID" value="NZ_CP017037.1"/>
</dbReference>
<dbReference type="KEGG" id="dpn:BCB69_02750"/>
<proteinExistence type="inferred from homology"/>
<evidence type="ECO:0000256" key="6">
    <source>
        <dbReference type="ARBA" id="ARBA00023136"/>
    </source>
</evidence>
<comment type="cofactor">
    <cofactor evidence="7 9">
        <name>Mg(2+)</name>
        <dbReference type="ChEBI" id="CHEBI:18420"/>
    </cofactor>
</comment>
<dbReference type="PROSITE" id="PS01347">
    <property type="entry name" value="MRAY_1"/>
    <property type="match status" value="1"/>
</dbReference>
<dbReference type="STRING" id="39950.BCB69_02750"/>
<feature type="transmembrane region" description="Helical" evidence="7">
    <location>
        <begin position="6"/>
        <end position="28"/>
    </location>
</feature>
<comment type="function">
    <text evidence="7">Catalyzes the initial step of the lipid cycle reactions in the biosynthesis of the cell wall peptidoglycan: transfers peptidoglycan precursor phospho-MurNAc-pentapeptide from UDP-MurNAc-pentapeptide onto the lipid carrier undecaprenyl phosphate, yielding undecaprenyl-pyrophosphoryl-MurNAc-pentapeptide, known as lipid I.</text>
</comment>
<dbReference type="GO" id="GO:0051301">
    <property type="term" value="P:cell division"/>
    <property type="evidence" value="ECO:0007669"/>
    <property type="project" value="UniProtKB-KW"/>
</dbReference>
<dbReference type="HAMAP" id="MF_00038">
    <property type="entry name" value="MraY"/>
    <property type="match status" value="1"/>
</dbReference>
<name>A0A1B3WDD1_9FIRM</name>
<keyword evidence="3 7" id="KW-0808">Transferase</keyword>
<keyword evidence="7 9" id="KW-0460">Magnesium</keyword>
<evidence type="ECO:0000256" key="7">
    <source>
        <dbReference type="HAMAP-Rule" id="MF_00038"/>
    </source>
</evidence>
<dbReference type="PANTHER" id="PTHR22926:SF5">
    <property type="entry name" value="PHOSPHO-N-ACETYLMURAMOYL-PENTAPEPTIDE-TRANSFERASE HOMOLOG"/>
    <property type="match status" value="1"/>
</dbReference>
<dbReference type="Proteomes" id="UP000094757">
    <property type="component" value="Chromosome"/>
</dbReference>
<feature type="transmembrane region" description="Helical" evidence="7">
    <location>
        <begin position="299"/>
        <end position="320"/>
    </location>
</feature>
<evidence type="ECO:0000256" key="8">
    <source>
        <dbReference type="NCBIfam" id="TIGR00445"/>
    </source>
</evidence>
<evidence type="ECO:0000256" key="1">
    <source>
        <dbReference type="ARBA" id="ARBA00004141"/>
    </source>
</evidence>
<dbReference type="CDD" id="cd06852">
    <property type="entry name" value="GT_MraY"/>
    <property type="match status" value="1"/>
</dbReference>
<evidence type="ECO:0000256" key="4">
    <source>
        <dbReference type="ARBA" id="ARBA00022692"/>
    </source>
</evidence>
<keyword evidence="6 7" id="KW-0472">Membrane</keyword>
<dbReference type="PANTHER" id="PTHR22926">
    <property type="entry name" value="PHOSPHO-N-ACETYLMURAMOYL-PENTAPEPTIDE-TRANSFERASE"/>
    <property type="match status" value="1"/>
</dbReference>
<feature type="transmembrane region" description="Helical" evidence="7">
    <location>
        <begin position="113"/>
        <end position="138"/>
    </location>
</feature>
<keyword evidence="5 7" id="KW-1133">Transmembrane helix</keyword>
<dbReference type="GO" id="GO:0051992">
    <property type="term" value="F:UDP-N-acetylmuramoyl-L-alanyl-D-glutamyl-meso-2,6-diaminopimelyl-D-alanyl-D-alanine:undecaprenyl-phosphate transferase activity"/>
    <property type="evidence" value="ECO:0007669"/>
    <property type="project" value="RHEA"/>
</dbReference>
<dbReference type="InterPro" id="IPR000715">
    <property type="entry name" value="Glycosyl_transferase_4"/>
</dbReference>
<feature type="transmembrane region" description="Helical" evidence="7">
    <location>
        <begin position="176"/>
        <end position="194"/>
    </location>
</feature>
<dbReference type="Pfam" id="PF00953">
    <property type="entry name" value="Glycos_transf_4"/>
    <property type="match status" value="1"/>
</dbReference>
<keyword evidence="7" id="KW-0961">Cell wall biogenesis/degradation</keyword>
<reference evidence="11" key="1">
    <citation type="submission" date="2016-08" db="EMBL/GenBank/DDBJ databases">
        <authorList>
            <person name="Holder M.E."/>
            <person name="Ajami N.J."/>
            <person name="Petrosino J.F."/>
        </authorList>
    </citation>
    <scope>NUCLEOTIDE SEQUENCE [LARGE SCALE GENOMIC DNA]</scope>
    <source>
        <strain evidence="11">F0677</strain>
    </source>
</reference>
<dbReference type="GO" id="GO:0046872">
    <property type="term" value="F:metal ion binding"/>
    <property type="evidence" value="ECO:0007669"/>
    <property type="project" value="UniProtKB-KW"/>
</dbReference>
<dbReference type="EC" id="2.7.8.13" evidence="7 8"/>
<keyword evidence="7" id="KW-0573">Peptidoglycan synthesis</keyword>
<dbReference type="AlphaFoldDB" id="A0A1B3WDD1"/>
<feature type="binding site" evidence="9">
    <location>
        <position position="168"/>
    </location>
    <ligand>
        <name>Mg(2+)</name>
        <dbReference type="ChEBI" id="CHEBI:18420"/>
    </ligand>
</feature>
<dbReference type="GO" id="GO:0008360">
    <property type="term" value="P:regulation of cell shape"/>
    <property type="evidence" value="ECO:0007669"/>
    <property type="project" value="UniProtKB-KW"/>
</dbReference>
<accession>A0A1B3WDD1</accession>
<sequence length="324" mass="35274">MIFMPYLLYIIIAVITTIILGAVGIPMAKKYKAHQSIREEGPKSHRCKSGTPTMGGLFMVLAAVIVTVFSQAHSWAVICLLVLTVGYCILGFLDDFIKAEKKRNLGLTAKQKLMGQIILAVIFCYGTSTALNLSHAILVPFTSWELSIGYLYYPFVVIVIVGASNAVNLTDGLDGLAAGCCFITFMAYALYSLWVGLTDVAAFSCIMAGCCAGFLFYNYHPAKIFMGDTGSLALGGAIAGISVVTHSELLLVFLGVIFVAEALSVILQVASFQLWGKRIFKMSPLHHHFELSGWSETQVVWFFWFTEMLAAAGVLLLVSICEMI</sequence>
<dbReference type="NCBIfam" id="TIGR00445">
    <property type="entry name" value="mraY"/>
    <property type="match status" value="1"/>
</dbReference>
<dbReference type="EMBL" id="CP017037">
    <property type="protein sequence ID" value="AOH38986.1"/>
    <property type="molecule type" value="Genomic_DNA"/>
</dbReference>
<evidence type="ECO:0000256" key="5">
    <source>
        <dbReference type="ARBA" id="ARBA00022989"/>
    </source>
</evidence>
<comment type="pathway">
    <text evidence="7">Cell wall biogenesis; peptidoglycan biosynthesis.</text>
</comment>
<keyword evidence="4 7" id="KW-0812">Transmembrane</keyword>
<evidence type="ECO:0000256" key="2">
    <source>
        <dbReference type="ARBA" id="ARBA00005583"/>
    </source>
</evidence>
<dbReference type="PROSITE" id="PS01348">
    <property type="entry name" value="MRAY_2"/>
    <property type="match status" value="1"/>
</dbReference>